<dbReference type="InterPro" id="IPR001031">
    <property type="entry name" value="Thioesterase"/>
</dbReference>
<gene>
    <name evidence="5" type="ORF">JHL17_01515</name>
</gene>
<keyword evidence="2" id="KW-0597">Phosphoprotein</keyword>
<sequence length="370" mass="39786">ERALAALWCELLRLESVGVTDNFFELGGDSILSIQLVSRARALKSLGVSFKLRDLIRKPTIAELVGTVAEAAASKAGPSPILALNRQVPGQPPLVCVHAGFGTVFDYEPLARRLEGRCGVLAIQSRMLLDPAWRDRSLEEMARDYVDLLRERQPQGPYHLLGWSLGGTLAALMAAELERRGETVRRLALLDPFVPSLENGERGVDDWRDDLAGFLSVMLPGAAVVRPQDEREAADAIRSVVFQALDAHRTGAAEGLGVAMGVDELTQAFLTARHLKRLSAAQPACPPVAAAAQGWWIAGRDADRLRLEAQLGGNPMSWRTLGCGHFEAPRDEGFLAGFLAEMPEEMLGGGAGSPAARPDTTTTNLADAAE</sequence>
<dbReference type="PROSITE" id="PS00012">
    <property type="entry name" value="PHOSPHOPANTETHEINE"/>
    <property type="match status" value="1"/>
</dbReference>
<dbReference type="InterPro" id="IPR006162">
    <property type="entry name" value="Ppantetheine_attach_site"/>
</dbReference>
<dbReference type="SUPFAM" id="SSF47336">
    <property type="entry name" value="ACP-like"/>
    <property type="match status" value="1"/>
</dbReference>
<dbReference type="SMART" id="SM00823">
    <property type="entry name" value="PKS_PP"/>
    <property type="match status" value="1"/>
</dbReference>
<dbReference type="InterPro" id="IPR020806">
    <property type="entry name" value="PKS_PP-bd"/>
</dbReference>
<dbReference type="Pfam" id="PF00550">
    <property type="entry name" value="PP-binding"/>
    <property type="match status" value="1"/>
</dbReference>
<dbReference type="Gene3D" id="3.40.50.1820">
    <property type="entry name" value="alpha/beta hydrolase"/>
    <property type="match status" value="1"/>
</dbReference>
<dbReference type="PANTHER" id="PTHR45527:SF1">
    <property type="entry name" value="FATTY ACID SYNTHASE"/>
    <property type="match status" value="1"/>
</dbReference>
<reference evidence="6" key="1">
    <citation type="submission" date="2021-01" db="EMBL/GenBank/DDBJ databases">
        <title>Genome public.</title>
        <authorList>
            <person name="Liu C."/>
            <person name="Sun Q."/>
        </authorList>
    </citation>
    <scope>NUCLEOTIDE SEQUENCE [LARGE SCALE GENOMIC DNA]</scope>
    <source>
        <strain evidence="6">YIM B02556</strain>
    </source>
</reference>
<feature type="compositionally biased region" description="Polar residues" evidence="3">
    <location>
        <begin position="359"/>
        <end position="370"/>
    </location>
</feature>
<dbReference type="RefSeq" id="WP_200190291.1">
    <property type="nucleotide sequence ID" value="NZ_JAENHM010000006.1"/>
</dbReference>
<dbReference type="GO" id="GO:0016787">
    <property type="term" value="F:hydrolase activity"/>
    <property type="evidence" value="ECO:0007669"/>
    <property type="project" value="UniProtKB-KW"/>
</dbReference>
<keyword evidence="6" id="KW-1185">Reference proteome</keyword>
<evidence type="ECO:0000256" key="1">
    <source>
        <dbReference type="ARBA" id="ARBA00022450"/>
    </source>
</evidence>
<dbReference type="InterPro" id="IPR036736">
    <property type="entry name" value="ACP-like_sf"/>
</dbReference>
<dbReference type="PANTHER" id="PTHR45527">
    <property type="entry name" value="NONRIBOSOMAL PEPTIDE SYNTHETASE"/>
    <property type="match status" value="1"/>
</dbReference>
<proteinExistence type="predicted"/>
<organism evidence="5 6">
    <name type="scientific">Azospirillum endophyticum</name>
    <dbReference type="NCBI Taxonomy" id="2800326"/>
    <lineage>
        <taxon>Bacteria</taxon>
        <taxon>Pseudomonadati</taxon>
        <taxon>Pseudomonadota</taxon>
        <taxon>Alphaproteobacteria</taxon>
        <taxon>Rhodospirillales</taxon>
        <taxon>Azospirillaceae</taxon>
        <taxon>Azospirillum</taxon>
    </lineage>
</organism>
<evidence type="ECO:0000313" key="5">
    <source>
        <dbReference type="EMBL" id="MBK1836077.1"/>
    </source>
</evidence>
<dbReference type="SUPFAM" id="SSF53474">
    <property type="entry name" value="alpha/beta-Hydrolases"/>
    <property type="match status" value="1"/>
</dbReference>
<dbReference type="InterPro" id="IPR009081">
    <property type="entry name" value="PP-bd_ACP"/>
</dbReference>
<evidence type="ECO:0000259" key="4">
    <source>
        <dbReference type="PROSITE" id="PS50075"/>
    </source>
</evidence>
<feature type="region of interest" description="Disordered" evidence="3">
    <location>
        <begin position="347"/>
        <end position="370"/>
    </location>
</feature>
<dbReference type="EMBL" id="JAENHM010000006">
    <property type="protein sequence ID" value="MBK1836077.1"/>
    <property type="molecule type" value="Genomic_DNA"/>
</dbReference>
<protein>
    <submittedName>
        <fullName evidence="5">Alpha/beta fold hydrolase</fullName>
    </submittedName>
</protein>
<evidence type="ECO:0000256" key="3">
    <source>
        <dbReference type="SAM" id="MobiDB-lite"/>
    </source>
</evidence>
<dbReference type="PROSITE" id="PS50075">
    <property type="entry name" value="CARRIER"/>
    <property type="match status" value="1"/>
</dbReference>
<keyword evidence="5" id="KW-0378">Hydrolase</keyword>
<evidence type="ECO:0000256" key="2">
    <source>
        <dbReference type="ARBA" id="ARBA00022553"/>
    </source>
</evidence>
<keyword evidence="1" id="KW-0596">Phosphopantetheine</keyword>
<dbReference type="Pfam" id="PF00975">
    <property type="entry name" value="Thioesterase"/>
    <property type="match status" value="1"/>
</dbReference>
<accession>A0ABS1EY32</accession>
<dbReference type="InterPro" id="IPR029058">
    <property type="entry name" value="AB_hydrolase_fold"/>
</dbReference>
<comment type="caution">
    <text evidence="5">The sequence shown here is derived from an EMBL/GenBank/DDBJ whole genome shotgun (WGS) entry which is preliminary data.</text>
</comment>
<name>A0ABS1EY32_9PROT</name>
<feature type="non-terminal residue" evidence="5">
    <location>
        <position position="1"/>
    </location>
</feature>
<feature type="domain" description="Carrier" evidence="4">
    <location>
        <begin position="1"/>
        <end position="72"/>
    </location>
</feature>
<dbReference type="Proteomes" id="UP000652760">
    <property type="component" value="Unassembled WGS sequence"/>
</dbReference>
<evidence type="ECO:0000313" key="6">
    <source>
        <dbReference type="Proteomes" id="UP000652760"/>
    </source>
</evidence>
<dbReference type="Gene3D" id="1.10.1200.10">
    <property type="entry name" value="ACP-like"/>
    <property type="match status" value="1"/>
</dbReference>